<accession>A0ACC0YXC5</accession>
<name>A0ACC0YXC5_9ROSI</name>
<gene>
    <name evidence="1" type="ORF">Pint_19421</name>
</gene>
<evidence type="ECO:0000313" key="1">
    <source>
        <dbReference type="EMBL" id="KAJ0042270.1"/>
    </source>
</evidence>
<sequence length="311" mass="34355">MASKAFLLFSFLILLLSLLSHSVLADNTNDKKQSPFEFINHLQGCHKGDKVEGTNELKKYLGKFGYLNYSSSMTQKHANDDDFDELLESAIKTYQLNYHLKVTGVLDANTVSKMTMPRCGVADIINGATRMRSGHKRHHNASSHFHTVAHYSFFPGNPKWPANKYHLTYAFLPGTRADAMNPVAKAFTTWAGNTHFKFTQTQNARNADITVSFHSGDHRDGSPFDGPGGILAHAYAPRDGRFHYDADERWSVSATQGSIHLETVALHEIGHLLGLGHSSVEGAIMFPSISAGVTKGLHGDDIRGIRALYNV</sequence>
<organism evidence="1 2">
    <name type="scientific">Pistacia integerrima</name>
    <dbReference type="NCBI Taxonomy" id="434235"/>
    <lineage>
        <taxon>Eukaryota</taxon>
        <taxon>Viridiplantae</taxon>
        <taxon>Streptophyta</taxon>
        <taxon>Embryophyta</taxon>
        <taxon>Tracheophyta</taxon>
        <taxon>Spermatophyta</taxon>
        <taxon>Magnoliopsida</taxon>
        <taxon>eudicotyledons</taxon>
        <taxon>Gunneridae</taxon>
        <taxon>Pentapetalae</taxon>
        <taxon>rosids</taxon>
        <taxon>malvids</taxon>
        <taxon>Sapindales</taxon>
        <taxon>Anacardiaceae</taxon>
        <taxon>Pistacia</taxon>
    </lineage>
</organism>
<reference evidence="2" key="1">
    <citation type="journal article" date="2023" name="G3 (Bethesda)">
        <title>Genome assembly and association tests identify interacting loci associated with vigor, precocity, and sex in interspecific pistachio rootstocks.</title>
        <authorList>
            <person name="Palmer W."/>
            <person name="Jacygrad E."/>
            <person name="Sagayaradj S."/>
            <person name="Cavanaugh K."/>
            <person name="Han R."/>
            <person name="Bertier L."/>
            <person name="Beede B."/>
            <person name="Kafkas S."/>
            <person name="Golino D."/>
            <person name="Preece J."/>
            <person name="Michelmore R."/>
        </authorList>
    </citation>
    <scope>NUCLEOTIDE SEQUENCE [LARGE SCALE GENOMIC DNA]</scope>
</reference>
<evidence type="ECO:0000313" key="2">
    <source>
        <dbReference type="Proteomes" id="UP001163603"/>
    </source>
</evidence>
<dbReference type="Proteomes" id="UP001163603">
    <property type="component" value="Chromosome 4"/>
</dbReference>
<protein>
    <submittedName>
        <fullName evidence="1">Uncharacterized protein</fullName>
    </submittedName>
</protein>
<proteinExistence type="predicted"/>
<comment type="caution">
    <text evidence="1">The sequence shown here is derived from an EMBL/GenBank/DDBJ whole genome shotgun (WGS) entry which is preliminary data.</text>
</comment>
<keyword evidence="2" id="KW-1185">Reference proteome</keyword>
<dbReference type="EMBL" id="CM047739">
    <property type="protein sequence ID" value="KAJ0042270.1"/>
    <property type="molecule type" value="Genomic_DNA"/>
</dbReference>